<protein>
    <submittedName>
        <fullName evidence="1">Uncharacterized protein</fullName>
    </submittedName>
</protein>
<accession>A0AAP4DIY8</accession>
<dbReference type="AlphaFoldDB" id="A0AAP4DIY8"/>
<gene>
    <name evidence="1" type="ORF">PV946_14125</name>
</gene>
<reference evidence="1" key="1">
    <citation type="submission" date="2023-02" db="EMBL/GenBank/DDBJ databases">
        <title>Draft Whole-Genome Sequences of Bacillus Strains of Potential Probiotic for Poultry.</title>
        <authorList>
            <person name="Ma L.M."/>
            <person name="Lopez-Guerra N."/>
            <person name="Zhang G."/>
        </authorList>
    </citation>
    <scope>NUCLEOTIDE SEQUENCE</scope>
    <source>
        <strain evidence="1">OSU1013-24</strain>
    </source>
</reference>
<dbReference type="EMBL" id="JARKHX010000004">
    <property type="protein sequence ID" value="MDF4194892.1"/>
    <property type="molecule type" value="Genomic_DNA"/>
</dbReference>
<dbReference type="RefSeq" id="WP_232489665.1">
    <property type="nucleotide sequence ID" value="NZ_CP187723.1"/>
</dbReference>
<dbReference type="Proteomes" id="UP001222377">
    <property type="component" value="Unassembled WGS sequence"/>
</dbReference>
<proteinExistence type="predicted"/>
<evidence type="ECO:0000313" key="2">
    <source>
        <dbReference type="Proteomes" id="UP001222377"/>
    </source>
</evidence>
<comment type="caution">
    <text evidence="1">The sequence shown here is derived from an EMBL/GenBank/DDBJ whole genome shotgun (WGS) entry which is preliminary data.</text>
</comment>
<name>A0AAP4DIY8_BACAM</name>
<evidence type="ECO:0000313" key="1">
    <source>
        <dbReference type="EMBL" id="MDF4194892.1"/>
    </source>
</evidence>
<organism evidence="1 2">
    <name type="scientific">Bacillus amyloliquefaciens</name>
    <name type="common">Bacillus velezensis</name>
    <dbReference type="NCBI Taxonomy" id="1390"/>
    <lineage>
        <taxon>Bacteria</taxon>
        <taxon>Bacillati</taxon>
        <taxon>Bacillota</taxon>
        <taxon>Bacilli</taxon>
        <taxon>Bacillales</taxon>
        <taxon>Bacillaceae</taxon>
        <taxon>Bacillus</taxon>
        <taxon>Bacillus amyloliquefaciens group</taxon>
    </lineage>
</organism>
<sequence length="90" mass="10603">MMKFFEVSDPYYALIKANTKEKAMKLYTEEVADDDEENLSKEMYEVSLDHAVKAYIHRTRFEQGFFFKDEITNNLKGREEGIVVMDGHLL</sequence>